<dbReference type="GO" id="GO:0006310">
    <property type="term" value="P:DNA recombination"/>
    <property type="evidence" value="ECO:0007669"/>
    <property type="project" value="UniProtKB-KW"/>
</dbReference>
<reference evidence="2 3" key="1">
    <citation type="submission" date="2013-06" db="EMBL/GenBank/DDBJ databases">
        <title>Rumen cellulosomics: divergent fiber-degrading strategies revealed by comparative genome-wide analysis of six Ruminococcal strains.</title>
        <authorList>
            <person name="Dassa B."/>
            <person name="Borovok I."/>
            <person name="Lamed R."/>
            <person name="Flint H."/>
            <person name="Yeoman C.J."/>
            <person name="White B."/>
            <person name="Bayer E.A."/>
        </authorList>
    </citation>
    <scope>NUCLEOTIDE SEQUENCE [LARGE SCALE GENOMIC DNA]</scope>
    <source>
        <strain evidence="2 3">SY3</strain>
    </source>
</reference>
<proteinExistence type="predicted"/>
<evidence type="ECO:0000256" key="1">
    <source>
        <dbReference type="ARBA" id="ARBA00023172"/>
    </source>
</evidence>
<gene>
    <name evidence="2" type="ORF">RASY3_06940</name>
</gene>
<name>A0A011VY04_RUMAL</name>
<evidence type="ECO:0000313" key="3">
    <source>
        <dbReference type="Proteomes" id="UP000021369"/>
    </source>
</evidence>
<organism evidence="2 3">
    <name type="scientific">Ruminococcus albus SY3</name>
    <dbReference type="NCBI Taxonomy" id="1341156"/>
    <lineage>
        <taxon>Bacteria</taxon>
        <taxon>Bacillati</taxon>
        <taxon>Bacillota</taxon>
        <taxon>Clostridia</taxon>
        <taxon>Eubacteriales</taxon>
        <taxon>Oscillospiraceae</taxon>
        <taxon>Ruminococcus</taxon>
    </lineage>
</organism>
<sequence length="73" mass="8057">MTEKLYYKKWRDRNVELGISKGTNVKTVKSLLGHSTAVTTMSIYAHEIQSAEAAASAAVAAMLDNELNKRKSE</sequence>
<keyword evidence="3" id="KW-1185">Reference proteome</keyword>
<dbReference type="InterPro" id="IPR011010">
    <property type="entry name" value="DNA_brk_join_enz"/>
</dbReference>
<evidence type="ECO:0008006" key="4">
    <source>
        <dbReference type="Google" id="ProtNLM"/>
    </source>
</evidence>
<protein>
    <recommendedName>
        <fullName evidence="4">Tyr recombinase domain-containing protein</fullName>
    </recommendedName>
</protein>
<dbReference type="GO" id="GO:0003677">
    <property type="term" value="F:DNA binding"/>
    <property type="evidence" value="ECO:0007669"/>
    <property type="project" value="InterPro"/>
</dbReference>
<comment type="caution">
    <text evidence="2">The sequence shown here is derived from an EMBL/GenBank/DDBJ whole genome shotgun (WGS) entry which is preliminary data.</text>
</comment>
<dbReference type="AlphaFoldDB" id="A0A011VY04"/>
<keyword evidence="1" id="KW-0233">DNA recombination</keyword>
<dbReference type="GO" id="GO:0015074">
    <property type="term" value="P:DNA integration"/>
    <property type="evidence" value="ECO:0007669"/>
    <property type="project" value="InterPro"/>
</dbReference>
<dbReference type="InterPro" id="IPR013762">
    <property type="entry name" value="Integrase-like_cat_sf"/>
</dbReference>
<dbReference type="PATRIC" id="fig|1341156.4.peg.1806"/>
<dbReference type="RefSeq" id="WP_155267760.1">
    <property type="nucleotide sequence ID" value="NZ_JEOB01000002.1"/>
</dbReference>
<dbReference type="Gene3D" id="1.10.443.10">
    <property type="entry name" value="Intergrase catalytic core"/>
    <property type="match status" value="1"/>
</dbReference>
<dbReference type="Proteomes" id="UP000021369">
    <property type="component" value="Unassembled WGS sequence"/>
</dbReference>
<dbReference type="SUPFAM" id="SSF56349">
    <property type="entry name" value="DNA breaking-rejoining enzymes"/>
    <property type="match status" value="1"/>
</dbReference>
<accession>A0A011VY04</accession>
<evidence type="ECO:0000313" key="2">
    <source>
        <dbReference type="EMBL" id="EXM40161.1"/>
    </source>
</evidence>
<dbReference type="EMBL" id="JEOB01000002">
    <property type="protein sequence ID" value="EXM40161.1"/>
    <property type="molecule type" value="Genomic_DNA"/>
</dbReference>